<sequence length="201" mass="22858">MNSDETRVAVLGALNLIYSPLMADDLAMVAQVAEGVELGEDDLVELAEADRRDFFSGSERPVWICPAIEYAGGAANDEFFTRSDWAVRERVVRDVLSESQEIWLLWRFGSLMETFIEKRLPKNAAVVRLQERIDDLSIHLPESRLAERRSERGEQTNSLATCYELAEDMYGELVSQERVAQRDAIEVLERLPLPTRYFGVS</sequence>
<dbReference type="Proteomes" id="UP000215199">
    <property type="component" value="Unassembled WGS sequence"/>
</dbReference>
<evidence type="ECO:0000313" key="2">
    <source>
        <dbReference type="Proteomes" id="UP000215199"/>
    </source>
</evidence>
<dbReference type="OrthoDB" id="9835651at2"/>
<dbReference type="AlphaFoldDB" id="A0A229TBJ6"/>
<protein>
    <submittedName>
        <fullName evidence="1">Uncharacterized protein</fullName>
    </submittedName>
</protein>
<evidence type="ECO:0000313" key="1">
    <source>
        <dbReference type="EMBL" id="OXM68538.1"/>
    </source>
</evidence>
<comment type="caution">
    <text evidence="1">The sequence shown here is derived from an EMBL/GenBank/DDBJ whole genome shotgun (WGS) entry which is preliminary data.</text>
</comment>
<name>A0A229TBJ6_9PSEU</name>
<reference evidence="2" key="1">
    <citation type="submission" date="2017-07" db="EMBL/GenBank/DDBJ databases">
        <title>Comparative genome mining reveals phylogenetic distribution patterns of secondary metabolites in Amycolatopsis.</title>
        <authorList>
            <person name="Adamek M."/>
            <person name="Alanjary M."/>
            <person name="Sales-Ortells H."/>
            <person name="Goodfellow M."/>
            <person name="Bull A.T."/>
            <person name="Kalinowski J."/>
            <person name="Ziemert N."/>
        </authorList>
    </citation>
    <scope>NUCLEOTIDE SEQUENCE [LARGE SCALE GENOMIC DNA]</scope>
    <source>
        <strain evidence="2">H5</strain>
    </source>
</reference>
<dbReference type="EMBL" id="NMUL01000010">
    <property type="protein sequence ID" value="OXM68538.1"/>
    <property type="molecule type" value="Genomic_DNA"/>
</dbReference>
<accession>A0A229TBJ6</accession>
<gene>
    <name evidence="1" type="ORF">CF165_13665</name>
</gene>
<organism evidence="1 2">
    <name type="scientific">Amycolatopsis vastitatis</name>
    <dbReference type="NCBI Taxonomy" id="1905142"/>
    <lineage>
        <taxon>Bacteria</taxon>
        <taxon>Bacillati</taxon>
        <taxon>Actinomycetota</taxon>
        <taxon>Actinomycetes</taxon>
        <taxon>Pseudonocardiales</taxon>
        <taxon>Pseudonocardiaceae</taxon>
        <taxon>Amycolatopsis</taxon>
    </lineage>
</organism>
<dbReference type="RefSeq" id="WP_093947860.1">
    <property type="nucleotide sequence ID" value="NZ_NMUL01000010.1"/>
</dbReference>
<keyword evidence="2" id="KW-1185">Reference proteome</keyword>
<proteinExistence type="predicted"/>